<feature type="compositionally biased region" description="Basic residues" evidence="1">
    <location>
        <begin position="1"/>
        <end position="10"/>
    </location>
</feature>
<sequence>MLTARTHGRAPRSVAASSRMLAKTPARGTDTALTCAGVRSGGDCQWWGADWPVSETRASTTTPRR</sequence>
<organism evidence="2 3">
    <name type="scientific">Streptomyces azureus</name>
    <dbReference type="NCBI Taxonomy" id="146537"/>
    <lineage>
        <taxon>Bacteria</taxon>
        <taxon>Bacillati</taxon>
        <taxon>Actinomycetota</taxon>
        <taxon>Actinomycetes</taxon>
        <taxon>Kitasatosporales</taxon>
        <taxon>Streptomycetaceae</taxon>
        <taxon>Streptomyces</taxon>
    </lineage>
</organism>
<keyword evidence="3" id="KW-1185">Reference proteome</keyword>
<feature type="region of interest" description="Disordered" evidence="1">
    <location>
        <begin position="1"/>
        <end position="29"/>
    </location>
</feature>
<reference evidence="2" key="1">
    <citation type="journal article" date="2015" name="Genome Announc.">
        <title>Draft Genome Sequence of Thiostrepton-Producing Streptomyces azureus ATCC 14921.</title>
        <authorList>
            <person name="Sakihara K."/>
            <person name="Maeda J."/>
            <person name="Tashiro K."/>
            <person name="Fujino Y."/>
            <person name="Kuhara S."/>
            <person name="Ohshima T."/>
            <person name="Ogata S."/>
            <person name="Doi K."/>
        </authorList>
    </citation>
    <scope>NUCLEOTIDE SEQUENCE [LARGE SCALE GENOMIC DNA]</scope>
    <source>
        <strain evidence="2">ATCC14921</strain>
    </source>
</reference>
<protein>
    <submittedName>
        <fullName evidence="2">Transcription-repair-coupling factor</fullName>
    </submittedName>
</protein>
<gene>
    <name evidence="2" type="ORF">SAZU_6575</name>
</gene>
<proteinExistence type="predicted"/>
<dbReference type="PATRIC" id="fig|146537.3.peg.6902"/>
<evidence type="ECO:0000313" key="2">
    <source>
        <dbReference type="EMBL" id="GAP51702.1"/>
    </source>
</evidence>
<name>A0A0K8PUZ4_STRAJ</name>
<accession>A0A0K8PUZ4</accession>
<dbReference type="Proteomes" id="UP000053859">
    <property type="component" value="Unassembled WGS sequence"/>
</dbReference>
<evidence type="ECO:0000256" key="1">
    <source>
        <dbReference type="SAM" id="MobiDB-lite"/>
    </source>
</evidence>
<dbReference type="EMBL" id="DF968382">
    <property type="protein sequence ID" value="GAP51702.1"/>
    <property type="molecule type" value="Genomic_DNA"/>
</dbReference>
<evidence type="ECO:0000313" key="3">
    <source>
        <dbReference type="Proteomes" id="UP000053859"/>
    </source>
</evidence>
<dbReference type="AlphaFoldDB" id="A0A0K8PUZ4"/>